<comment type="caution">
    <text evidence="1">The sequence shown here is derived from an EMBL/GenBank/DDBJ whole genome shotgun (WGS) entry which is preliminary data.</text>
</comment>
<protein>
    <recommendedName>
        <fullName evidence="3">Secreted protein</fullName>
    </recommendedName>
</protein>
<reference evidence="1 2" key="1">
    <citation type="journal article" date="2023" name="Sci. Data">
        <title>Genome assembly of the Korean intertidal mud-creeper Batillaria attramentaria.</title>
        <authorList>
            <person name="Patra A.K."/>
            <person name="Ho P.T."/>
            <person name="Jun S."/>
            <person name="Lee S.J."/>
            <person name="Kim Y."/>
            <person name="Won Y.J."/>
        </authorList>
    </citation>
    <scope>NUCLEOTIDE SEQUENCE [LARGE SCALE GENOMIC DNA]</scope>
    <source>
        <strain evidence="1">Wonlab-2016</strain>
    </source>
</reference>
<name>A0ABD0LDR2_9CAEN</name>
<keyword evidence="2" id="KW-1185">Reference proteome</keyword>
<dbReference type="Proteomes" id="UP001519460">
    <property type="component" value="Unassembled WGS sequence"/>
</dbReference>
<organism evidence="1 2">
    <name type="scientific">Batillaria attramentaria</name>
    <dbReference type="NCBI Taxonomy" id="370345"/>
    <lineage>
        <taxon>Eukaryota</taxon>
        <taxon>Metazoa</taxon>
        <taxon>Spiralia</taxon>
        <taxon>Lophotrochozoa</taxon>
        <taxon>Mollusca</taxon>
        <taxon>Gastropoda</taxon>
        <taxon>Caenogastropoda</taxon>
        <taxon>Sorbeoconcha</taxon>
        <taxon>Cerithioidea</taxon>
        <taxon>Batillariidae</taxon>
        <taxon>Batillaria</taxon>
    </lineage>
</organism>
<gene>
    <name evidence="1" type="ORF">BaRGS_00011417</name>
</gene>
<evidence type="ECO:0000313" key="1">
    <source>
        <dbReference type="EMBL" id="KAK7497373.1"/>
    </source>
</evidence>
<proteinExistence type="predicted"/>
<dbReference type="AlphaFoldDB" id="A0ABD0LDR2"/>
<dbReference type="EMBL" id="JACVVK020000059">
    <property type="protein sequence ID" value="KAK7497373.1"/>
    <property type="molecule type" value="Genomic_DNA"/>
</dbReference>
<evidence type="ECO:0000313" key="2">
    <source>
        <dbReference type="Proteomes" id="UP001519460"/>
    </source>
</evidence>
<evidence type="ECO:0008006" key="3">
    <source>
        <dbReference type="Google" id="ProtNLM"/>
    </source>
</evidence>
<sequence>MRVAAIQFATAVVFQGHHYGHTMFIDVSCEQVHFPLWPTVTEADATVHNCMTHQCSLQSSVKLKTRTSGLKLCTVCVPTPETELSVETRRSRSPLRRNGERIRVHYDRVVHRAWQTPFNV</sequence>
<accession>A0ABD0LDR2</accession>